<evidence type="ECO:0000313" key="2">
    <source>
        <dbReference type="Proteomes" id="UP001432322"/>
    </source>
</evidence>
<proteinExistence type="predicted"/>
<organism evidence="1 2">
    <name type="scientific">Pristionchus fissidentatus</name>
    <dbReference type="NCBI Taxonomy" id="1538716"/>
    <lineage>
        <taxon>Eukaryota</taxon>
        <taxon>Metazoa</taxon>
        <taxon>Ecdysozoa</taxon>
        <taxon>Nematoda</taxon>
        <taxon>Chromadorea</taxon>
        <taxon>Rhabditida</taxon>
        <taxon>Rhabditina</taxon>
        <taxon>Diplogasteromorpha</taxon>
        <taxon>Diplogasteroidea</taxon>
        <taxon>Neodiplogasteridae</taxon>
        <taxon>Pristionchus</taxon>
    </lineage>
</organism>
<feature type="non-terminal residue" evidence="1">
    <location>
        <position position="1"/>
    </location>
</feature>
<keyword evidence="2" id="KW-1185">Reference proteome</keyword>
<dbReference type="AlphaFoldDB" id="A0AAV5WZH1"/>
<gene>
    <name evidence="1" type="ORF">PFISCL1PPCAC_27455</name>
</gene>
<reference evidence="1" key="1">
    <citation type="submission" date="2023-10" db="EMBL/GenBank/DDBJ databases">
        <title>Genome assembly of Pristionchus species.</title>
        <authorList>
            <person name="Yoshida K."/>
            <person name="Sommer R.J."/>
        </authorList>
    </citation>
    <scope>NUCLEOTIDE SEQUENCE</scope>
    <source>
        <strain evidence="1">RS5133</strain>
    </source>
</reference>
<name>A0AAV5WZH1_9BILA</name>
<feature type="non-terminal residue" evidence="1">
    <location>
        <position position="179"/>
    </location>
</feature>
<dbReference type="EMBL" id="BTSY01000007">
    <property type="protein sequence ID" value="GMT36158.1"/>
    <property type="molecule type" value="Genomic_DNA"/>
</dbReference>
<dbReference type="Proteomes" id="UP001432322">
    <property type="component" value="Unassembled WGS sequence"/>
</dbReference>
<protein>
    <submittedName>
        <fullName evidence="1">Uncharacterized protein</fullName>
    </submittedName>
</protein>
<accession>A0AAV5WZH1</accession>
<comment type="caution">
    <text evidence="1">The sequence shown here is derived from an EMBL/GenBank/DDBJ whole genome shotgun (WGS) entry which is preliminary data.</text>
</comment>
<sequence length="179" mass="20710">TKREEFPKILKKLKLHIRGCIVDSVHLEDAQLFLRLLPHFFDGFVVKEAGFESKESDCITLITNFVENIGVKSLFIDTKYSFEYEAFLIDMADRVEKLKVVVNKSPPYSHLNQFVKVVLSKRCSHLTLGPKKHSLDDVSRLYEMLIARENDPPYTIRIAVQIGFTTLDVQIWCSKEDCE</sequence>
<evidence type="ECO:0000313" key="1">
    <source>
        <dbReference type="EMBL" id="GMT36158.1"/>
    </source>
</evidence>